<dbReference type="PROSITE" id="PS50846">
    <property type="entry name" value="HMA_2"/>
    <property type="match status" value="1"/>
</dbReference>
<dbReference type="SFLD" id="SFLDS00003">
    <property type="entry name" value="Haloacid_Dehalogenase"/>
    <property type="match status" value="1"/>
</dbReference>
<dbReference type="CDD" id="cd02094">
    <property type="entry name" value="P-type_ATPase_Cu-like"/>
    <property type="match status" value="1"/>
</dbReference>
<evidence type="ECO:0000256" key="3">
    <source>
        <dbReference type="ARBA" id="ARBA00022692"/>
    </source>
</evidence>
<dbReference type="Gene3D" id="3.40.1110.10">
    <property type="entry name" value="Calcium-transporting ATPase, cytoplasmic domain N"/>
    <property type="match status" value="1"/>
</dbReference>
<accession>A0ABP7JVS2</accession>
<comment type="caution">
    <text evidence="12">The sequence shown here is derived from an EMBL/GenBank/DDBJ whole genome shotgun (WGS) entry which is preliminary data.</text>
</comment>
<evidence type="ECO:0000256" key="5">
    <source>
        <dbReference type="ARBA" id="ARBA00022741"/>
    </source>
</evidence>
<evidence type="ECO:0000259" key="11">
    <source>
        <dbReference type="PROSITE" id="PS50846"/>
    </source>
</evidence>
<feature type="transmembrane region" description="Helical" evidence="10">
    <location>
        <begin position="731"/>
        <end position="749"/>
    </location>
</feature>
<feature type="transmembrane region" description="Helical" evidence="10">
    <location>
        <begin position="136"/>
        <end position="154"/>
    </location>
</feature>
<organism evidence="12 13">
    <name type="scientific">Amycolatopsis tucumanensis</name>
    <dbReference type="NCBI Taxonomy" id="401106"/>
    <lineage>
        <taxon>Bacteria</taxon>
        <taxon>Bacillati</taxon>
        <taxon>Actinomycetota</taxon>
        <taxon>Actinomycetes</taxon>
        <taxon>Pseudonocardiales</taxon>
        <taxon>Pseudonocardiaceae</taxon>
        <taxon>Amycolatopsis</taxon>
    </lineage>
</organism>
<keyword evidence="9 10" id="KW-0472">Membrane</keyword>
<evidence type="ECO:0000256" key="6">
    <source>
        <dbReference type="ARBA" id="ARBA00022840"/>
    </source>
</evidence>
<evidence type="ECO:0000313" key="12">
    <source>
        <dbReference type="EMBL" id="GAA3856523.1"/>
    </source>
</evidence>
<keyword evidence="4 10" id="KW-0479">Metal-binding</keyword>
<dbReference type="InterPro" id="IPR017969">
    <property type="entry name" value="Heavy-metal-associated_CS"/>
</dbReference>
<dbReference type="InterPro" id="IPR008250">
    <property type="entry name" value="ATPase_P-typ_transduc_dom_A_sf"/>
</dbReference>
<dbReference type="PANTHER" id="PTHR43520">
    <property type="entry name" value="ATP7, ISOFORM B"/>
    <property type="match status" value="1"/>
</dbReference>
<dbReference type="SUPFAM" id="SSF81665">
    <property type="entry name" value="Calcium ATPase, transmembrane domain M"/>
    <property type="match status" value="1"/>
</dbReference>
<dbReference type="InterPro" id="IPR036412">
    <property type="entry name" value="HAD-like_sf"/>
</dbReference>
<dbReference type="InterPro" id="IPR000579">
    <property type="entry name" value="Cation-trans_P-type_ATPase_A/B"/>
</dbReference>
<feature type="transmembrane region" description="Helical" evidence="10">
    <location>
        <begin position="400"/>
        <end position="422"/>
    </location>
</feature>
<dbReference type="Pfam" id="PF00702">
    <property type="entry name" value="Hydrolase"/>
    <property type="match status" value="1"/>
</dbReference>
<dbReference type="CDD" id="cd00371">
    <property type="entry name" value="HMA"/>
    <property type="match status" value="1"/>
</dbReference>
<comment type="subcellular location">
    <subcellularLocation>
        <location evidence="1">Cell membrane</location>
        <topology evidence="1">Multi-pass membrane protein</topology>
    </subcellularLocation>
</comment>
<reference evidence="13" key="1">
    <citation type="journal article" date="2019" name="Int. J. Syst. Evol. Microbiol.">
        <title>The Global Catalogue of Microorganisms (GCM) 10K type strain sequencing project: providing services to taxonomists for standard genome sequencing and annotation.</title>
        <authorList>
            <consortium name="The Broad Institute Genomics Platform"/>
            <consortium name="The Broad Institute Genome Sequencing Center for Infectious Disease"/>
            <person name="Wu L."/>
            <person name="Ma J."/>
        </authorList>
    </citation>
    <scope>NUCLEOTIDE SEQUENCE [LARGE SCALE GENOMIC DNA]</scope>
    <source>
        <strain evidence="13">JCM 17017</strain>
    </source>
</reference>
<evidence type="ECO:0000313" key="13">
    <source>
        <dbReference type="Proteomes" id="UP001501624"/>
    </source>
</evidence>
<dbReference type="InterPro" id="IPR023214">
    <property type="entry name" value="HAD_sf"/>
</dbReference>
<proteinExistence type="inferred from homology"/>
<dbReference type="NCBIfam" id="TIGR01511">
    <property type="entry name" value="ATPase-IB1_Cu"/>
    <property type="match status" value="1"/>
</dbReference>
<dbReference type="SUPFAM" id="SSF55008">
    <property type="entry name" value="HMA, heavy metal-associated domain"/>
    <property type="match status" value="1"/>
</dbReference>
<dbReference type="Proteomes" id="UP001501624">
    <property type="component" value="Unassembled WGS sequence"/>
</dbReference>
<evidence type="ECO:0000256" key="9">
    <source>
        <dbReference type="ARBA" id="ARBA00023136"/>
    </source>
</evidence>
<dbReference type="NCBIfam" id="TIGR01494">
    <property type="entry name" value="ATPase_P-type"/>
    <property type="match status" value="1"/>
</dbReference>
<sequence length="768" mass="80517">MMRLGLALPPGQPDADADLREVELSVSGMTCAACAARVEHRLNRLDGVRATVNFATGRAQVTAAPAVGDESLVRAVVQAGYDAELVEPARLGDTDDGDSGRARDLWRRLILSVVLFVPLADLSITFTVLPQWRFTGWQWLLIGLAAPVIGWAAWPFHRAAARNLRRRAASMDTLVSLGITASSAWSVYAMFVQAERPSPVSGVWLLLRSEGAIYLEVAAGLTAFVLAGRYFEAKARRNAGSALRELAALQAKNVTVVLADGARRSVPIGELRVGQRFLVRPGGTIATDGRVVEGRAAVDTSTMTGESVPVEASENTEVVGGTVALDGTLVVEATRIGRDTQLAAMLRLVSQAQNGDARVQRLVDRISAFFVPAVLVLSVLTLVGWLAFGGSVERSFSAALAVLVIACPCALGLATPTALMVASGRGARLGVFIKGYQAMESTRTIDTVVLDKTGTVTTGRMSVVDVQPTEGASRAEVLQLAGAVEDASEHPIGTAITSAARSELGELPSVSGFRAEPGLGAYGVVLDHEIVVGRATLFTERGVRLPRVIENARVAWERQGRTTVVVSRDSEVIGLLAVSDLVKPSAAPAVAELHRLGLRTVLLTGDNEETARAVGAEIGIQEVVAGVLPGDKAREVARLRAEGHTVAVVGDGVNDAPALVTADLGMAIGAGTDVAIDAADLILVRDELTVVPDAVRLARAALWTIRGNLFWAFGYNVAALPLAAAGLLNPLIAGAAMAVSSLFVVSNSLRLRKFSPAAVPSSADQVVQ</sequence>
<dbReference type="InterPro" id="IPR001757">
    <property type="entry name" value="P_typ_ATPase"/>
</dbReference>
<dbReference type="InterPro" id="IPR027256">
    <property type="entry name" value="P-typ_ATPase_IB"/>
</dbReference>
<dbReference type="SUPFAM" id="SSF56784">
    <property type="entry name" value="HAD-like"/>
    <property type="match status" value="1"/>
</dbReference>
<comment type="similarity">
    <text evidence="2 10">Belongs to the cation transport ATPase (P-type) (TC 3.A.3) family. Type IB subfamily.</text>
</comment>
<keyword evidence="7" id="KW-1278">Translocase</keyword>
<keyword evidence="8 10" id="KW-1133">Transmembrane helix</keyword>
<dbReference type="PROSITE" id="PS00154">
    <property type="entry name" value="ATPASE_E1_E2"/>
    <property type="match status" value="1"/>
</dbReference>
<keyword evidence="13" id="KW-1185">Reference proteome</keyword>
<dbReference type="Pfam" id="PF00122">
    <property type="entry name" value="E1-E2_ATPase"/>
    <property type="match status" value="1"/>
</dbReference>
<evidence type="ECO:0000256" key="4">
    <source>
        <dbReference type="ARBA" id="ARBA00022723"/>
    </source>
</evidence>
<dbReference type="InterPro" id="IPR023299">
    <property type="entry name" value="ATPase_P-typ_cyto_dom_N"/>
</dbReference>
<keyword evidence="10" id="KW-1003">Cell membrane</keyword>
<dbReference type="Gene3D" id="3.40.50.1000">
    <property type="entry name" value="HAD superfamily/HAD-like"/>
    <property type="match status" value="1"/>
</dbReference>
<dbReference type="InterPro" id="IPR036163">
    <property type="entry name" value="HMA_dom_sf"/>
</dbReference>
<dbReference type="EMBL" id="BAABCM010000026">
    <property type="protein sequence ID" value="GAA3856523.1"/>
    <property type="molecule type" value="Genomic_DNA"/>
</dbReference>
<feature type="transmembrane region" description="Helical" evidence="10">
    <location>
        <begin position="174"/>
        <end position="191"/>
    </location>
</feature>
<dbReference type="PRINTS" id="PR00940">
    <property type="entry name" value="CATPATPASEA"/>
</dbReference>
<dbReference type="Gene3D" id="3.30.70.100">
    <property type="match status" value="1"/>
</dbReference>
<protein>
    <submittedName>
        <fullName evidence="12">Heavy metal translocating P-type ATPase</fullName>
    </submittedName>
</protein>
<dbReference type="NCBIfam" id="TIGR01525">
    <property type="entry name" value="ATPase-IB_hvy"/>
    <property type="match status" value="1"/>
</dbReference>
<dbReference type="InterPro" id="IPR059000">
    <property type="entry name" value="ATPase_P-type_domA"/>
</dbReference>
<feature type="transmembrane region" description="Helical" evidence="10">
    <location>
        <begin position="109"/>
        <end position="130"/>
    </location>
</feature>
<keyword evidence="6 10" id="KW-0067">ATP-binding</keyword>
<dbReference type="SFLD" id="SFLDF00027">
    <property type="entry name" value="p-type_atpase"/>
    <property type="match status" value="1"/>
</dbReference>
<dbReference type="SFLD" id="SFLDG00002">
    <property type="entry name" value="C1.7:_P-type_atpase_like"/>
    <property type="match status" value="1"/>
</dbReference>
<name>A0ABP7JVS2_9PSEU</name>
<evidence type="ECO:0000256" key="10">
    <source>
        <dbReference type="RuleBase" id="RU362081"/>
    </source>
</evidence>
<dbReference type="InterPro" id="IPR018303">
    <property type="entry name" value="ATPase_P-typ_P_site"/>
</dbReference>
<feature type="domain" description="HMA" evidence="11">
    <location>
        <begin position="20"/>
        <end position="84"/>
    </location>
</feature>
<evidence type="ECO:0000256" key="1">
    <source>
        <dbReference type="ARBA" id="ARBA00004651"/>
    </source>
</evidence>
<gene>
    <name evidence="12" type="ORF">GCM10022380_87550</name>
</gene>
<feature type="transmembrane region" description="Helical" evidence="10">
    <location>
        <begin position="709"/>
        <end position="725"/>
    </location>
</feature>
<dbReference type="InterPro" id="IPR023298">
    <property type="entry name" value="ATPase_P-typ_TM_dom_sf"/>
</dbReference>
<dbReference type="InterPro" id="IPR044492">
    <property type="entry name" value="P_typ_ATPase_HD_dom"/>
</dbReference>
<dbReference type="PROSITE" id="PS01047">
    <property type="entry name" value="HMA_1"/>
    <property type="match status" value="1"/>
</dbReference>
<dbReference type="Pfam" id="PF00403">
    <property type="entry name" value="HMA"/>
    <property type="match status" value="1"/>
</dbReference>
<keyword evidence="3 10" id="KW-0812">Transmembrane</keyword>
<dbReference type="Gene3D" id="2.70.150.10">
    <property type="entry name" value="Calcium-transporting ATPase, cytoplasmic transduction domain A"/>
    <property type="match status" value="1"/>
</dbReference>
<evidence type="ECO:0000256" key="8">
    <source>
        <dbReference type="ARBA" id="ARBA00022989"/>
    </source>
</evidence>
<feature type="transmembrane region" description="Helical" evidence="10">
    <location>
        <begin position="211"/>
        <end position="231"/>
    </location>
</feature>
<evidence type="ECO:0000256" key="7">
    <source>
        <dbReference type="ARBA" id="ARBA00022967"/>
    </source>
</evidence>
<dbReference type="PRINTS" id="PR00119">
    <property type="entry name" value="CATATPASE"/>
</dbReference>
<keyword evidence="5 10" id="KW-0547">Nucleotide-binding</keyword>
<evidence type="ECO:0000256" key="2">
    <source>
        <dbReference type="ARBA" id="ARBA00006024"/>
    </source>
</evidence>
<dbReference type="InterPro" id="IPR006121">
    <property type="entry name" value="HMA_dom"/>
</dbReference>
<dbReference type="PANTHER" id="PTHR43520:SF8">
    <property type="entry name" value="P-TYPE CU(+) TRANSPORTER"/>
    <property type="match status" value="1"/>
</dbReference>
<feature type="transmembrane region" description="Helical" evidence="10">
    <location>
        <begin position="368"/>
        <end position="388"/>
    </location>
</feature>
<dbReference type="SUPFAM" id="SSF81653">
    <property type="entry name" value="Calcium ATPase, transduction domain A"/>
    <property type="match status" value="1"/>
</dbReference>